<organism evidence="1">
    <name type="scientific">Bradyrhizobium barranii subsp. barranii</name>
    <dbReference type="NCBI Taxonomy" id="2823807"/>
    <lineage>
        <taxon>Bacteria</taxon>
        <taxon>Pseudomonadati</taxon>
        <taxon>Pseudomonadota</taxon>
        <taxon>Alphaproteobacteria</taxon>
        <taxon>Hyphomicrobiales</taxon>
        <taxon>Nitrobacteraceae</taxon>
        <taxon>Bradyrhizobium</taxon>
        <taxon>Bradyrhizobium barranii</taxon>
    </lineage>
</organism>
<dbReference type="Proteomes" id="UP000664702">
    <property type="component" value="Chromosome"/>
</dbReference>
<dbReference type="EMBL" id="CP086136">
    <property type="protein sequence ID" value="UEM13336.1"/>
    <property type="molecule type" value="Genomic_DNA"/>
</dbReference>
<accession>A0A939S1C7</accession>
<dbReference type="RefSeq" id="WP_028150857.1">
    <property type="nucleotide sequence ID" value="NZ_CP086136.1"/>
</dbReference>
<evidence type="ECO:0000313" key="1">
    <source>
        <dbReference type="EMBL" id="MBO1860408.1"/>
    </source>
</evidence>
<dbReference type="AlphaFoldDB" id="A0A939S1C7"/>
<evidence type="ECO:0000313" key="2">
    <source>
        <dbReference type="EMBL" id="UEM13336.1"/>
    </source>
</evidence>
<reference evidence="1" key="1">
    <citation type="submission" date="2021-03" db="EMBL/GenBank/DDBJ databases">
        <title>Whole Genome Sequence of Bradyrhizobium sp. Strain 144S4.</title>
        <authorList>
            <person name="Bromfield E.S.P."/>
            <person name="Cloutier S."/>
        </authorList>
    </citation>
    <scope>NUCLEOTIDE SEQUENCE [LARGE SCALE GENOMIC DNA]</scope>
    <source>
        <strain evidence="1">144S4</strain>
    </source>
</reference>
<dbReference type="KEGG" id="bban:J4G43_003050"/>
<protein>
    <submittedName>
        <fullName evidence="1">Uncharacterized protein</fullName>
    </submittedName>
</protein>
<proteinExistence type="predicted"/>
<gene>
    <name evidence="2" type="ORF">J4G43_003050</name>
    <name evidence="1" type="ORF">J4G43_05280</name>
</gene>
<name>A0A939S1C7_9BRAD</name>
<reference evidence="2 3" key="2">
    <citation type="journal article" date="2022" name="Int. J. Syst. Evol. Microbiol.">
        <title>Strains of Bradyrhizobium barranii sp. nov. associated with legumes native to Canada are symbionts of soybeans and belong to different subspecies (subsp. barranii subsp. nov. and subsp. apii subsp. nov.) and symbiovars (sv. glycinearum and sv. septentrionale).</title>
        <authorList>
            <person name="Bromfield E.S.P."/>
            <person name="Cloutier S."/>
            <person name="Wasai-Hara S."/>
            <person name="Minamisawa K."/>
        </authorList>
    </citation>
    <scope>NUCLEOTIDE SEQUENCE [LARGE SCALE GENOMIC DNA]</scope>
    <source>
        <strain evidence="2 3">144S4</strain>
    </source>
</reference>
<dbReference type="EMBL" id="JAGEMI010000001">
    <property type="protein sequence ID" value="MBO1860408.1"/>
    <property type="molecule type" value="Genomic_DNA"/>
</dbReference>
<evidence type="ECO:0000313" key="3">
    <source>
        <dbReference type="Proteomes" id="UP000664702"/>
    </source>
</evidence>
<sequence>MEGTIAEISRCDVEFEVGLDQRGVMPVARYFVFVGSVLFGLLLAADRYLPAPAGRSSAIDVDRSIIRIRSARNLPEKIVFDTASALVATASGPAEVEQREDPRHALAMMPRDSQAVKPATTPMGRVAERRASRLHRAFRKPAEPRVAMDRHELFGGW</sequence>